<accession>A0A1S1N797</accession>
<feature type="signal peptide" evidence="1">
    <location>
        <begin position="1"/>
        <end position="18"/>
    </location>
</feature>
<evidence type="ECO:0000313" key="2">
    <source>
        <dbReference type="EMBL" id="OHU94532.1"/>
    </source>
</evidence>
<keyword evidence="3" id="KW-1185">Reference proteome</keyword>
<sequence length="335" mass="38332">MRILLVFLMLCFSFGSDARVVNPVGIMNEAEDYLLVNPAQSIVLLENMGKPEELPEHLFIRWHIIAMRASVPTNQMSRLIDSLKAVFSARQSPHFRSQITTILSALGIWLRREQYYSDAQTSLDCSYKYAQNDRQRLTLTNSLALVAREQGNHSKARALYARSRILAEQLQQTPVLAMIENNLGALALDEGKVDEAERLFRQALNDYQEVDKRSGKISAGINLLLVFLIKEQTMNYQRLIGPTSRLTSIFPNQSKQALLSWLQARFEQLQGSSPDDKLKLSLTVAYEELESDTVRAWVHKYLAPKLEVEVTRPLLPVKKSFDEEWFKAVKVCDWE</sequence>
<dbReference type="Pfam" id="PF13424">
    <property type="entry name" value="TPR_12"/>
    <property type="match status" value="1"/>
</dbReference>
<reference evidence="2 3" key="1">
    <citation type="submission" date="2016-10" db="EMBL/GenBank/DDBJ databases">
        <title>Pseudoalteromonas amylolytica sp. nov., isolated from the surface seawater.</title>
        <authorList>
            <person name="Wu Y.-H."/>
            <person name="Cheng H."/>
            <person name="Jin X.-B."/>
            <person name="Wang C.-S."/>
            <person name="Xu X.-W."/>
        </authorList>
    </citation>
    <scope>NUCLEOTIDE SEQUENCE [LARGE SCALE GENOMIC DNA]</scope>
    <source>
        <strain evidence="2 3">JCM 12483</strain>
    </source>
</reference>
<name>A0A1S1N797_9GAMM</name>
<dbReference type="Proteomes" id="UP000180253">
    <property type="component" value="Unassembled WGS sequence"/>
</dbReference>
<dbReference type="EMBL" id="MNAN01000034">
    <property type="protein sequence ID" value="OHU94532.1"/>
    <property type="molecule type" value="Genomic_DNA"/>
</dbReference>
<gene>
    <name evidence="2" type="ORF">BIW53_15830</name>
</gene>
<comment type="caution">
    <text evidence="2">The sequence shown here is derived from an EMBL/GenBank/DDBJ whole genome shotgun (WGS) entry which is preliminary data.</text>
</comment>
<evidence type="ECO:0008006" key="4">
    <source>
        <dbReference type="Google" id="ProtNLM"/>
    </source>
</evidence>
<dbReference type="SUPFAM" id="SSF48452">
    <property type="entry name" value="TPR-like"/>
    <property type="match status" value="1"/>
</dbReference>
<proteinExistence type="predicted"/>
<feature type="chain" id="PRO_5010243946" description="Tetratricopeptide repeat-like domain-containing protein" evidence="1">
    <location>
        <begin position="19"/>
        <end position="335"/>
    </location>
</feature>
<protein>
    <recommendedName>
        <fullName evidence="4">Tetratricopeptide repeat-like domain-containing protein</fullName>
    </recommendedName>
</protein>
<keyword evidence="1" id="KW-0732">Signal</keyword>
<evidence type="ECO:0000313" key="3">
    <source>
        <dbReference type="Proteomes" id="UP000180253"/>
    </source>
</evidence>
<organism evidence="2 3">
    <name type="scientific">Pseudoalteromonas byunsanensis</name>
    <dbReference type="NCBI Taxonomy" id="327939"/>
    <lineage>
        <taxon>Bacteria</taxon>
        <taxon>Pseudomonadati</taxon>
        <taxon>Pseudomonadota</taxon>
        <taxon>Gammaproteobacteria</taxon>
        <taxon>Alteromonadales</taxon>
        <taxon>Pseudoalteromonadaceae</taxon>
        <taxon>Pseudoalteromonas</taxon>
    </lineage>
</organism>
<dbReference type="InterPro" id="IPR011990">
    <property type="entry name" value="TPR-like_helical_dom_sf"/>
</dbReference>
<evidence type="ECO:0000256" key="1">
    <source>
        <dbReference type="SAM" id="SignalP"/>
    </source>
</evidence>
<dbReference type="STRING" id="327939.BIW53_15830"/>
<dbReference type="AlphaFoldDB" id="A0A1S1N797"/>
<dbReference type="Gene3D" id="1.25.40.10">
    <property type="entry name" value="Tetratricopeptide repeat domain"/>
    <property type="match status" value="1"/>
</dbReference>
<dbReference type="RefSeq" id="WP_070993000.1">
    <property type="nucleotide sequence ID" value="NZ_CBCSHD010000010.1"/>
</dbReference>